<protein>
    <recommendedName>
        <fullName evidence="2">DUF6460 domain-containing protein</fullName>
    </recommendedName>
</protein>
<proteinExistence type="predicted"/>
<organism evidence="3 4">
    <name type="scientific">Ferranicluibacter rubi</name>
    <dbReference type="NCBI Taxonomy" id="2715133"/>
    <lineage>
        <taxon>Bacteria</taxon>
        <taxon>Pseudomonadati</taxon>
        <taxon>Pseudomonadota</taxon>
        <taxon>Alphaproteobacteria</taxon>
        <taxon>Hyphomicrobiales</taxon>
        <taxon>Rhizobiaceae</taxon>
        <taxon>Ferranicluibacter</taxon>
    </lineage>
</organism>
<evidence type="ECO:0000313" key="3">
    <source>
        <dbReference type="EMBL" id="NHT74403.1"/>
    </source>
</evidence>
<dbReference type="RefSeq" id="WP_132663956.1">
    <property type="nucleotide sequence ID" value="NZ_JAANCM010000001.1"/>
</dbReference>
<dbReference type="EMBL" id="JAANCM010000001">
    <property type="protein sequence ID" value="NHT74403.1"/>
    <property type="molecule type" value="Genomic_DNA"/>
</dbReference>
<gene>
    <name evidence="3" type="ORF">G8E10_01390</name>
</gene>
<keyword evidence="4" id="KW-1185">Reference proteome</keyword>
<keyword evidence="1" id="KW-0472">Membrane</keyword>
<sequence length="88" mass="9901">MADGVNRFLGDTPGRVIVKLLVLSLIVGFLMTVFGWTPYGIFRSIRDFFVELWYTGFDALGDVGEYLLIGAAVVVPIFIVLRLLSFRR</sequence>
<evidence type="ECO:0000259" key="2">
    <source>
        <dbReference type="Pfam" id="PF20061"/>
    </source>
</evidence>
<feature type="domain" description="DUF6460" evidence="2">
    <location>
        <begin position="52"/>
        <end position="87"/>
    </location>
</feature>
<dbReference type="InterPro" id="IPR045594">
    <property type="entry name" value="DUF6460"/>
</dbReference>
<dbReference type="Pfam" id="PF20061">
    <property type="entry name" value="DUF6460"/>
    <property type="match status" value="1"/>
</dbReference>
<keyword evidence="1" id="KW-0812">Transmembrane</keyword>
<name>A0AA44C945_9HYPH</name>
<feature type="transmembrane region" description="Helical" evidence="1">
    <location>
        <begin position="66"/>
        <end position="84"/>
    </location>
</feature>
<dbReference type="AlphaFoldDB" id="A0AA44C945"/>
<dbReference type="Proteomes" id="UP001155840">
    <property type="component" value="Unassembled WGS sequence"/>
</dbReference>
<keyword evidence="1" id="KW-1133">Transmembrane helix</keyword>
<evidence type="ECO:0000313" key="4">
    <source>
        <dbReference type="Proteomes" id="UP001155840"/>
    </source>
</evidence>
<reference evidence="3" key="1">
    <citation type="submission" date="2020-03" db="EMBL/GenBank/DDBJ databases">
        <title>Ferranicluibacter endophyticum gen. nov., sp. nov., a new genus isolated from Rubus ulmifolius Schott. stem.</title>
        <authorList>
            <person name="Roca-Couso R."/>
            <person name="Flores-Felix J.D."/>
            <person name="Igual J.M."/>
            <person name="Rivas R."/>
        </authorList>
    </citation>
    <scope>NUCLEOTIDE SEQUENCE</scope>
    <source>
        <strain evidence="3">CRRU44</strain>
    </source>
</reference>
<evidence type="ECO:0000256" key="1">
    <source>
        <dbReference type="SAM" id="Phobius"/>
    </source>
</evidence>
<accession>A0AA44C945</accession>
<feature type="transmembrane region" description="Helical" evidence="1">
    <location>
        <begin position="20"/>
        <end position="42"/>
    </location>
</feature>
<comment type="caution">
    <text evidence="3">The sequence shown here is derived from an EMBL/GenBank/DDBJ whole genome shotgun (WGS) entry which is preliminary data.</text>
</comment>